<feature type="compositionally biased region" description="Basic and acidic residues" evidence="1">
    <location>
        <begin position="37"/>
        <end position="61"/>
    </location>
</feature>
<dbReference type="PATRIC" id="fig|1137280.3.peg.1290"/>
<proteinExistence type="predicted"/>
<sequence>MKKIVITTAIVFFSAMASANSGQADRINEARSYPNKSETKADSTMHCQKNPEKHTNIEREK</sequence>
<feature type="chain" id="PRO_5001680784" evidence="2">
    <location>
        <begin position="20"/>
        <end position="61"/>
    </location>
</feature>
<dbReference type="AlphaFoldDB" id="A0A072NFB2"/>
<dbReference type="EMBL" id="ANIE01000004">
    <property type="protein sequence ID" value="KEF31790.1"/>
    <property type="molecule type" value="Genomic_DNA"/>
</dbReference>
<protein>
    <submittedName>
        <fullName evidence="3">Uncharacterized protein</fullName>
    </submittedName>
</protein>
<feature type="signal peptide" evidence="2">
    <location>
        <begin position="1"/>
        <end position="19"/>
    </location>
</feature>
<keyword evidence="2" id="KW-0732">Signal</keyword>
<evidence type="ECO:0000256" key="1">
    <source>
        <dbReference type="SAM" id="MobiDB-lite"/>
    </source>
</evidence>
<evidence type="ECO:0000256" key="2">
    <source>
        <dbReference type="SAM" id="SignalP"/>
    </source>
</evidence>
<gene>
    <name evidence="3" type="ORF">D777_01476</name>
</gene>
<reference evidence="3 4" key="1">
    <citation type="submission" date="2012-12" db="EMBL/GenBank/DDBJ databases">
        <title>Genome assembly of Marinobacter sp. AK21.</title>
        <authorList>
            <person name="Khatri I."/>
            <person name="Kumar R."/>
            <person name="Vaidya B."/>
            <person name="Subramanian S."/>
            <person name="Pinnaka A."/>
        </authorList>
    </citation>
    <scope>NUCLEOTIDE SEQUENCE [LARGE SCALE GENOMIC DNA]</scope>
    <source>
        <strain evidence="3 4">AK21</strain>
    </source>
</reference>
<evidence type="ECO:0000313" key="3">
    <source>
        <dbReference type="EMBL" id="KEF31790.1"/>
    </source>
</evidence>
<name>A0A072NFB2_9GAMM</name>
<organism evidence="3 4">
    <name type="scientific">Marinobacter nitratireducens</name>
    <dbReference type="NCBI Taxonomy" id="1137280"/>
    <lineage>
        <taxon>Bacteria</taxon>
        <taxon>Pseudomonadati</taxon>
        <taxon>Pseudomonadota</taxon>
        <taxon>Gammaproteobacteria</taxon>
        <taxon>Pseudomonadales</taxon>
        <taxon>Marinobacteraceae</taxon>
        <taxon>Marinobacter</taxon>
    </lineage>
</organism>
<accession>A0A072NFB2</accession>
<keyword evidence="4" id="KW-1185">Reference proteome</keyword>
<dbReference type="Proteomes" id="UP000035057">
    <property type="component" value="Unassembled WGS sequence"/>
</dbReference>
<dbReference type="OrthoDB" id="6372256at2"/>
<comment type="caution">
    <text evidence="3">The sequence shown here is derived from an EMBL/GenBank/DDBJ whole genome shotgun (WGS) entry which is preliminary data.</text>
</comment>
<feature type="region of interest" description="Disordered" evidence="1">
    <location>
        <begin position="20"/>
        <end position="61"/>
    </location>
</feature>
<evidence type="ECO:0000313" key="4">
    <source>
        <dbReference type="Proteomes" id="UP000035057"/>
    </source>
</evidence>
<dbReference type="RefSeq" id="WP_160171427.1">
    <property type="nucleotide sequence ID" value="NZ_ANIE01000004.1"/>
</dbReference>